<protein>
    <submittedName>
        <fullName evidence="2">Uncharacterized protein</fullName>
    </submittedName>
</protein>
<dbReference type="Proteomes" id="UP000284835">
    <property type="component" value="Unassembled WGS sequence"/>
</dbReference>
<feature type="compositionally biased region" description="Basic residues" evidence="1">
    <location>
        <begin position="42"/>
        <end position="52"/>
    </location>
</feature>
<sequence>MIANCKQFAKILCTFSTIDEINRLYSEAVRNRSQIMPGRTFKRKKNKAKGRTHFNNQKVSF</sequence>
<comment type="caution">
    <text evidence="2">The sequence shown here is derived from an EMBL/GenBank/DDBJ whole genome shotgun (WGS) entry which is preliminary data.</text>
</comment>
<feature type="region of interest" description="Disordered" evidence="1">
    <location>
        <begin position="42"/>
        <end position="61"/>
    </location>
</feature>
<accession>A0A414I1L0</accession>
<evidence type="ECO:0000256" key="1">
    <source>
        <dbReference type="SAM" id="MobiDB-lite"/>
    </source>
</evidence>
<dbReference type="EMBL" id="QSJS01000001">
    <property type="protein sequence ID" value="RHD97922.1"/>
    <property type="molecule type" value="Genomic_DNA"/>
</dbReference>
<evidence type="ECO:0000313" key="2">
    <source>
        <dbReference type="EMBL" id="RHD97922.1"/>
    </source>
</evidence>
<gene>
    <name evidence="2" type="ORF">DW775_00045</name>
</gene>
<dbReference type="AlphaFoldDB" id="A0A414I1L0"/>
<name>A0A414I1L0_9FIRM</name>
<evidence type="ECO:0000313" key="3">
    <source>
        <dbReference type="Proteomes" id="UP000284835"/>
    </source>
</evidence>
<reference evidence="2 3" key="1">
    <citation type="submission" date="2018-08" db="EMBL/GenBank/DDBJ databases">
        <title>A genome reference for cultivated species of the human gut microbiota.</title>
        <authorList>
            <person name="Zou Y."/>
            <person name="Xue W."/>
            <person name="Luo G."/>
        </authorList>
    </citation>
    <scope>NUCLEOTIDE SEQUENCE [LARGE SCALE GENOMIC DNA]</scope>
    <source>
        <strain evidence="2 3">AM30-13AC</strain>
    </source>
</reference>
<organism evidence="2 3">
    <name type="scientific">Agathobacter rectalis</name>
    <dbReference type="NCBI Taxonomy" id="39491"/>
    <lineage>
        <taxon>Bacteria</taxon>
        <taxon>Bacillati</taxon>
        <taxon>Bacillota</taxon>
        <taxon>Clostridia</taxon>
        <taxon>Lachnospirales</taxon>
        <taxon>Lachnospiraceae</taxon>
        <taxon>Agathobacter</taxon>
    </lineage>
</organism>
<proteinExistence type="predicted"/>